<feature type="region of interest" description="Disordered" evidence="1">
    <location>
        <begin position="27"/>
        <end position="47"/>
    </location>
</feature>
<gene>
    <name evidence="2" type="ORF">MOTC310_20930</name>
</gene>
<keyword evidence="3" id="KW-1185">Reference proteome</keyword>
<dbReference type="EMBL" id="MLCA01000010">
    <property type="protein sequence ID" value="MEE7492804.1"/>
    <property type="molecule type" value="Genomic_DNA"/>
</dbReference>
<accession>A0ABU7TSF9</accession>
<evidence type="ECO:0000313" key="3">
    <source>
        <dbReference type="Proteomes" id="UP001355206"/>
    </source>
</evidence>
<dbReference type="Proteomes" id="UP001355206">
    <property type="component" value="Unassembled WGS sequence"/>
</dbReference>
<proteinExistence type="predicted"/>
<name>A0ABU7TSF9_9HYPH</name>
<dbReference type="RefSeq" id="WP_331303161.1">
    <property type="nucleotide sequence ID" value="NZ_MLCA01000010.1"/>
</dbReference>
<organism evidence="2 3">
    <name type="scientific">Methylobacterium oryzae</name>
    <dbReference type="NCBI Taxonomy" id="334852"/>
    <lineage>
        <taxon>Bacteria</taxon>
        <taxon>Pseudomonadati</taxon>
        <taxon>Pseudomonadota</taxon>
        <taxon>Alphaproteobacteria</taxon>
        <taxon>Hyphomicrobiales</taxon>
        <taxon>Methylobacteriaceae</taxon>
        <taxon>Methylobacterium</taxon>
    </lineage>
</organism>
<sequence>MQKSGRVPAWLARRTYFKRIERWAKPGKARAAAQTPETSAVPTPSNVVPFPIRVNRPERAAFEDLRDVGTA</sequence>
<protein>
    <submittedName>
        <fullName evidence="2">Uncharacterized protein</fullName>
    </submittedName>
</protein>
<evidence type="ECO:0000256" key="1">
    <source>
        <dbReference type="SAM" id="MobiDB-lite"/>
    </source>
</evidence>
<feature type="compositionally biased region" description="Polar residues" evidence="1">
    <location>
        <begin position="35"/>
        <end position="46"/>
    </location>
</feature>
<reference evidence="2 3" key="1">
    <citation type="journal article" date="2012" name="Genet. Mol. Biol.">
        <title>Analysis of 16S rRNA and mxaF genes revealing insights into Methylobacterium niche-specific plant association.</title>
        <authorList>
            <person name="Dourado M.N."/>
            <person name="Andreote F.D."/>
            <person name="Dini-Andreote F."/>
            <person name="Conti R."/>
            <person name="Araujo J.M."/>
            <person name="Araujo W.L."/>
        </authorList>
    </citation>
    <scope>NUCLEOTIDE SEQUENCE [LARGE SCALE GENOMIC DNA]</scope>
    <source>
        <strain evidence="2 3">TC3-10</strain>
    </source>
</reference>
<evidence type="ECO:0000313" key="2">
    <source>
        <dbReference type="EMBL" id="MEE7492804.1"/>
    </source>
</evidence>
<comment type="caution">
    <text evidence="2">The sequence shown here is derived from an EMBL/GenBank/DDBJ whole genome shotgun (WGS) entry which is preliminary data.</text>
</comment>